<name>A0A8S3WSJ1_PARAO</name>
<feature type="region of interest" description="Disordered" evidence="1">
    <location>
        <begin position="430"/>
        <end position="454"/>
    </location>
</feature>
<sequence length="466" mass="52989">MDELSVNAEKNIKAGFRKCGIVPLDANQVLARLPLQEEDGEVKKKAMNDSVLTLLKEMRYGSMNIRESQKKKNLEPGRSIDNGENRNCDIKICSESKEINDDNIFEVPVGLHDPDVVSPEPFDFSIEEMPIIFVENFDCQEIDLRTVDEDQKNQNTIFKERWFRLINNYLFYFKISEMGKFDTKNPAGVFVMENSSIQMEHGQSISFSFSISFIDEPEKRHIFAARSEDNVVQWVMKLRQCSYEYLRNRLHTLQSKIYSITGKDPLLLVPRNEGACLWAPSVPFSTTPACSVNTSSFSCHLHTNGAFTLERSKSDVQAYKLLHAEYSKQAVFYTDEQDKESDSKDVSNSQGFALEKSKTSAVFASTLNPVDLSIFDNRPTYSRAAPSPPVRTKYSPGSRRAEIGQDVRVFAEQGKYLGVTGILDEIPIPPRRKLSPKPTEKHEVNVENNTSKENLSETITEDLIKF</sequence>
<dbReference type="PANTHER" id="PTHR22902:SF9">
    <property type="entry name" value="PLECKSTRIN HOMOLOGY DOMAIN-CONTAINING FAMILY J MEMBER 1"/>
    <property type="match status" value="1"/>
</dbReference>
<dbReference type="GO" id="GO:0005829">
    <property type="term" value="C:cytosol"/>
    <property type="evidence" value="ECO:0007669"/>
    <property type="project" value="GOC"/>
</dbReference>
<comment type="caution">
    <text evidence="3">The sequence shown here is derived from an EMBL/GenBank/DDBJ whole genome shotgun (WGS) entry which is preliminary data.</text>
</comment>
<dbReference type="GO" id="GO:0007032">
    <property type="term" value="P:endosome organization"/>
    <property type="evidence" value="ECO:0007669"/>
    <property type="project" value="TreeGrafter"/>
</dbReference>
<evidence type="ECO:0000256" key="1">
    <source>
        <dbReference type="SAM" id="MobiDB-lite"/>
    </source>
</evidence>
<protein>
    <submittedName>
        <fullName evidence="3">(apollo) hypothetical protein</fullName>
    </submittedName>
</protein>
<dbReference type="InterPro" id="IPR045188">
    <property type="entry name" value="Boi1/Boi2-like"/>
</dbReference>
<evidence type="ECO:0000313" key="3">
    <source>
        <dbReference type="EMBL" id="CAG4979287.1"/>
    </source>
</evidence>
<accession>A0A8S3WSJ1</accession>
<feature type="domain" description="PH" evidence="2">
    <location>
        <begin position="158"/>
        <end position="243"/>
    </location>
</feature>
<keyword evidence="4" id="KW-1185">Reference proteome</keyword>
<dbReference type="Pfam" id="PF00169">
    <property type="entry name" value="PH"/>
    <property type="match status" value="1"/>
</dbReference>
<gene>
    <name evidence="3" type="ORF">PAPOLLO_LOCUS9879</name>
</gene>
<dbReference type="OrthoDB" id="10055808at2759"/>
<dbReference type="AlphaFoldDB" id="A0A8S3WSJ1"/>
<dbReference type="GO" id="GO:0001881">
    <property type="term" value="P:receptor recycling"/>
    <property type="evidence" value="ECO:0007669"/>
    <property type="project" value="TreeGrafter"/>
</dbReference>
<reference evidence="3" key="1">
    <citation type="submission" date="2021-04" db="EMBL/GenBank/DDBJ databases">
        <authorList>
            <person name="Tunstrom K."/>
        </authorList>
    </citation>
    <scope>NUCLEOTIDE SEQUENCE</scope>
</reference>
<organism evidence="3 4">
    <name type="scientific">Parnassius apollo</name>
    <name type="common">Apollo butterfly</name>
    <name type="synonym">Papilio apollo</name>
    <dbReference type="NCBI Taxonomy" id="110799"/>
    <lineage>
        <taxon>Eukaryota</taxon>
        <taxon>Metazoa</taxon>
        <taxon>Ecdysozoa</taxon>
        <taxon>Arthropoda</taxon>
        <taxon>Hexapoda</taxon>
        <taxon>Insecta</taxon>
        <taxon>Pterygota</taxon>
        <taxon>Neoptera</taxon>
        <taxon>Endopterygota</taxon>
        <taxon>Lepidoptera</taxon>
        <taxon>Glossata</taxon>
        <taxon>Ditrysia</taxon>
        <taxon>Papilionoidea</taxon>
        <taxon>Papilionidae</taxon>
        <taxon>Parnassiinae</taxon>
        <taxon>Parnassini</taxon>
        <taxon>Parnassius</taxon>
        <taxon>Parnassius</taxon>
    </lineage>
</organism>
<dbReference type="GO" id="GO:0005769">
    <property type="term" value="C:early endosome"/>
    <property type="evidence" value="ECO:0007669"/>
    <property type="project" value="TreeGrafter"/>
</dbReference>
<dbReference type="Proteomes" id="UP000691718">
    <property type="component" value="Unassembled WGS sequence"/>
</dbReference>
<dbReference type="GO" id="GO:0005802">
    <property type="term" value="C:trans-Golgi network"/>
    <property type="evidence" value="ECO:0007669"/>
    <property type="project" value="TreeGrafter"/>
</dbReference>
<dbReference type="GO" id="GO:0055037">
    <property type="term" value="C:recycling endosome"/>
    <property type="evidence" value="ECO:0007669"/>
    <property type="project" value="TreeGrafter"/>
</dbReference>
<dbReference type="GO" id="GO:0042147">
    <property type="term" value="P:retrograde transport, endosome to Golgi"/>
    <property type="evidence" value="ECO:0007669"/>
    <property type="project" value="TreeGrafter"/>
</dbReference>
<dbReference type="InterPro" id="IPR001849">
    <property type="entry name" value="PH_domain"/>
</dbReference>
<dbReference type="SMART" id="SM00233">
    <property type="entry name" value="PH"/>
    <property type="match status" value="1"/>
</dbReference>
<dbReference type="EMBL" id="CAJQZP010000693">
    <property type="protein sequence ID" value="CAG4979287.1"/>
    <property type="molecule type" value="Genomic_DNA"/>
</dbReference>
<dbReference type="PANTHER" id="PTHR22902">
    <property type="entry name" value="SESQUIPEDALIAN"/>
    <property type="match status" value="1"/>
</dbReference>
<evidence type="ECO:0000259" key="2">
    <source>
        <dbReference type="PROSITE" id="PS50003"/>
    </source>
</evidence>
<proteinExistence type="predicted"/>
<dbReference type="PROSITE" id="PS50003">
    <property type="entry name" value="PH_DOMAIN"/>
    <property type="match status" value="1"/>
</dbReference>
<evidence type="ECO:0000313" key="4">
    <source>
        <dbReference type="Proteomes" id="UP000691718"/>
    </source>
</evidence>